<comment type="cofactor">
    <cofactor evidence="2">
        <name>Mg(2+)</name>
        <dbReference type="ChEBI" id="CHEBI:18420"/>
    </cofactor>
</comment>
<evidence type="ECO:0000256" key="1">
    <source>
        <dbReference type="ARBA" id="ARBA00001936"/>
    </source>
</evidence>
<evidence type="ECO:0000256" key="5">
    <source>
        <dbReference type="ARBA" id="ARBA00022723"/>
    </source>
</evidence>
<evidence type="ECO:0000256" key="12">
    <source>
        <dbReference type="RuleBase" id="RU003465"/>
    </source>
</evidence>
<evidence type="ECO:0000259" key="14">
    <source>
        <dbReference type="PROSITE" id="PS51746"/>
    </source>
</evidence>
<dbReference type="CDD" id="cd00143">
    <property type="entry name" value="PP2Cc"/>
    <property type="match status" value="1"/>
</dbReference>
<feature type="domain" description="PPM-type phosphatase" evidence="14">
    <location>
        <begin position="175"/>
        <end position="423"/>
    </location>
</feature>
<comment type="cofactor">
    <cofactor evidence="1">
        <name>Mn(2+)</name>
        <dbReference type="ChEBI" id="CHEBI:29035"/>
    </cofactor>
</comment>
<keyword evidence="9" id="KW-0464">Manganese</keyword>
<evidence type="ECO:0000256" key="11">
    <source>
        <dbReference type="ARBA" id="ARBA00048336"/>
    </source>
</evidence>
<dbReference type="FunFam" id="3.60.40.10:FF:000079">
    <property type="entry name" value="Probable protein phosphatase 2C 74"/>
    <property type="match status" value="1"/>
</dbReference>
<evidence type="ECO:0000256" key="9">
    <source>
        <dbReference type="ARBA" id="ARBA00023211"/>
    </source>
</evidence>
<dbReference type="InterPro" id="IPR001932">
    <property type="entry name" value="PPM-type_phosphatase-like_dom"/>
</dbReference>
<dbReference type="Pfam" id="PF00481">
    <property type="entry name" value="PP2C"/>
    <property type="match status" value="1"/>
</dbReference>
<comment type="catalytic activity">
    <reaction evidence="10">
        <text>O-phospho-L-seryl-[protein] + H2O = L-seryl-[protein] + phosphate</text>
        <dbReference type="Rhea" id="RHEA:20629"/>
        <dbReference type="Rhea" id="RHEA-COMP:9863"/>
        <dbReference type="Rhea" id="RHEA-COMP:11604"/>
        <dbReference type="ChEBI" id="CHEBI:15377"/>
        <dbReference type="ChEBI" id="CHEBI:29999"/>
        <dbReference type="ChEBI" id="CHEBI:43474"/>
        <dbReference type="ChEBI" id="CHEBI:83421"/>
        <dbReference type="EC" id="3.1.3.16"/>
    </reaction>
</comment>
<dbReference type="InterPro" id="IPR015655">
    <property type="entry name" value="PP2C"/>
</dbReference>
<organism evidence="15">
    <name type="scientific">Anthurium amnicola</name>
    <dbReference type="NCBI Taxonomy" id="1678845"/>
    <lineage>
        <taxon>Eukaryota</taxon>
        <taxon>Viridiplantae</taxon>
        <taxon>Streptophyta</taxon>
        <taxon>Embryophyta</taxon>
        <taxon>Tracheophyta</taxon>
        <taxon>Spermatophyta</taxon>
        <taxon>Magnoliopsida</taxon>
        <taxon>Liliopsida</taxon>
        <taxon>Araceae</taxon>
        <taxon>Pothoideae</taxon>
        <taxon>Potheae</taxon>
        <taxon>Anthurium</taxon>
    </lineage>
</organism>
<dbReference type="Gene3D" id="3.60.40.10">
    <property type="entry name" value="PPM-type phosphatase domain"/>
    <property type="match status" value="1"/>
</dbReference>
<evidence type="ECO:0000256" key="4">
    <source>
        <dbReference type="ARBA" id="ARBA00013081"/>
    </source>
</evidence>
<evidence type="ECO:0000256" key="6">
    <source>
        <dbReference type="ARBA" id="ARBA00022801"/>
    </source>
</evidence>
<gene>
    <name evidence="15" type="primary">At1g07160</name>
    <name evidence="15" type="ORF">g.46092</name>
</gene>
<dbReference type="GO" id="GO:0004722">
    <property type="term" value="F:protein serine/threonine phosphatase activity"/>
    <property type="evidence" value="ECO:0007669"/>
    <property type="project" value="UniProtKB-EC"/>
</dbReference>
<reference evidence="15" key="1">
    <citation type="submission" date="2015-07" db="EMBL/GenBank/DDBJ databases">
        <title>Transcriptome Assembly of Anthurium amnicola.</title>
        <authorList>
            <person name="Suzuki J."/>
        </authorList>
    </citation>
    <scope>NUCLEOTIDE SEQUENCE</scope>
</reference>
<keyword evidence="7" id="KW-0460">Magnesium</keyword>
<evidence type="ECO:0000256" key="8">
    <source>
        <dbReference type="ARBA" id="ARBA00022912"/>
    </source>
</evidence>
<dbReference type="EMBL" id="GDJX01024202">
    <property type="protein sequence ID" value="JAT43734.1"/>
    <property type="molecule type" value="Transcribed_RNA"/>
</dbReference>
<dbReference type="InterPro" id="IPR036457">
    <property type="entry name" value="PPM-type-like_dom_sf"/>
</dbReference>
<dbReference type="AlphaFoldDB" id="A0A1D1XMV2"/>
<feature type="region of interest" description="Disordered" evidence="13">
    <location>
        <begin position="110"/>
        <end position="129"/>
    </location>
</feature>
<evidence type="ECO:0000256" key="13">
    <source>
        <dbReference type="SAM" id="MobiDB-lite"/>
    </source>
</evidence>
<proteinExistence type="inferred from homology"/>
<dbReference type="PANTHER" id="PTHR47992">
    <property type="entry name" value="PROTEIN PHOSPHATASE"/>
    <property type="match status" value="1"/>
</dbReference>
<dbReference type="EC" id="3.1.3.16" evidence="4"/>
<keyword evidence="5" id="KW-0479">Metal-binding</keyword>
<dbReference type="SUPFAM" id="SSF81606">
    <property type="entry name" value="PP2C-like"/>
    <property type="match status" value="1"/>
</dbReference>
<dbReference type="GO" id="GO:0046872">
    <property type="term" value="F:metal ion binding"/>
    <property type="evidence" value="ECO:0007669"/>
    <property type="project" value="UniProtKB-KW"/>
</dbReference>
<keyword evidence="8 12" id="KW-0904">Protein phosphatase</keyword>
<dbReference type="SMART" id="SM00331">
    <property type="entry name" value="PP2C_SIG"/>
    <property type="match status" value="1"/>
</dbReference>
<dbReference type="InterPro" id="IPR000222">
    <property type="entry name" value="PP2C_BS"/>
</dbReference>
<protein>
    <recommendedName>
        <fullName evidence="4">protein-serine/threonine phosphatase</fullName>
        <ecNumber evidence="4">3.1.3.16</ecNumber>
    </recommendedName>
</protein>
<accession>A0A1D1XMV2</accession>
<comment type="similarity">
    <text evidence="3 12">Belongs to the PP2C family.</text>
</comment>
<comment type="catalytic activity">
    <reaction evidence="11">
        <text>O-phospho-L-threonyl-[protein] + H2O = L-threonyl-[protein] + phosphate</text>
        <dbReference type="Rhea" id="RHEA:47004"/>
        <dbReference type="Rhea" id="RHEA-COMP:11060"/>
        <dbReference type="Rhea" id="RHEA-COMP:11605"/>
        <dbReference type="ChEBI" id="CHEBI:15377"/>
        <dbReference type="ChEBI" id="CHEBI:30013"/>
        <dbReference type="ChEBI" id="CHEBI:43474"/>
        <dbReference type="ChEBI" id="CHEBI:61977"/>
        <dbReference type="EC" id="3.1.3.16"/>
    </reaction>
</comment>
<name>A0A1D1XMV2_9ARAE</name>
<evidence type="ECO:0000256" key="3">
    <source>
        <dbReference type="ARBA" id="ARBA00006702"/>
    </source>
</evidence>
<evidence type="ECO:0000256" key="2">
    <source>
        <dbReference type="ARBA" id="ARBA00001946"/>
    </source>
</evidence>
<dbReference type="SMART" id="SM00332">
    <property type="entry name" value="PP2Cc"/>
    <property type="match status" value="1"/>
</dbReference>
<sequence>MIHLVELFCDLGFSLFSFLLYSLLALKKAMSTAVTSTSPTPAASPTTPWKRFADAPLLVSKRPKESPAHRGVLHADEPLSFPELHRRMWEPVSPVMAAGKHREGYPVIPGGGEGDVGKNKAPAAASAEGEGSVAACPRVRRRPTRILIPETDVGSGFGEVGKVDSDGEFQAEGCCYGVACRRGNRRVMEDGYGVKTNIRGDSKQAYFGVFDGHGGRAAVDYVSEKLGENIIAALGDLDQKGNGDPEKAIVEGYLTTDKEFLSQEVASGVCAATVLLKDGELHAANVGDCRVVMSRKGVATALTSDHRPEREDERIRIENSGGYISFHHGVLRVQGSLAISRAIGDLHVKDWITSMPETTRLRLTSDCEFLIIASDGLWDKVSNQEAVDAVAKDENFLQSSKKLVDLSYSRGSRDDITVMVVDLRGFAHGGD</sequence>
<evidence type="ECO:0000256" key="7">
    <source>
        <dbReference type="ARBA" id="ARBA00022842"/>
    </source>
</evidence>
<evidence type="ECO:0000256" key="10">
    <source>
        <dbReference type="ARBA" id="ARBA00047761"/>
    </source>
</evidence>
<dbReference type="PROSITE" id="PS51746">
    <property type="entry name" value="PPM_2"/>
    <property type="match status" value="1"/>
</dbReference>
<dbReference type="PROSITE" id="PS01032">
    <property type="entry name" value="PPM_1"/>
    <property type="match status" value="1"/>
</dbReference>
<keyword evidence="6 12" id="KW-0378">Hydrolase</keyword>
<evidence type="ECO:0000313" key="15">
    <source>
        <dbReference type="EMBL" id="JAT43734.1"/>
    </source>
</evidence>